<evidence type="ECO:0000313" key="3">
    <source>
        <dbReference type="Proteomes" id="UP000052268"/>
    </source>
</evidence>
<proteinExistence type="predicted"/>
<dbReference type="EMBL" id="JACU01000002">
    <property type="protein sequence ID" value="KMS60022.1"/>
    <property type="molecule type" value="Genomic_DNA"/>
</dbReference>
<evidence type="ECO:0000313" key="2">
    <source>
        <dbReference type="EMBL" id="KMS60022.1"/>
    </source>
</evidence>
<dbReference type="OrthoDB" id="9763101at2"/>
<gene>
    <name evidence="2" type="ORF">V474_08880</name>
</gene>
<name>A0A0J7Y8W1_9SPHN</name>
<accession>A0A0J7Y8W1</accession>
<reference evidence="2 3" key="1">
    <citation type="journal article" date="2015" name="G3 (Bethesda)">
        <title>Insights into Ongoing Evolution of the Hexachlorocyclohexane Catabolic Pathway from Comparative Genomics of Ten Sphingomonadaceae Strains.</title>
        <authorList>
            <person name="Pearce S.L."/>
            <person name="Oakeshott J.G."/>
            <person name="Pandey G."/>
        </authorList>
    </citation>
    <scope>NUCLEOTIDE SEQUENCE [LARGE SCALE GENOMIC DNA]</scope>
    <source>
        <strain evidence="2 3">LL02</strain>
    </source>
</reference>
<feature type="region of interest" description="Disordered" evidence="1">
    <location>
        <begin position="1"/>
        <end position="21"/>
    </location>
</feature>
<dbReference type="Proteomes" id="UP000052268">
    <property type="component" value="Unassembled WGS sequence"/>
</dbReference>
<comment type="caution">
    <text evidence="2">The sequence shown here is derived from an EMBL/GenBank/DDBJ whole genome shotgun (WGS) entry which is preliminary data.</text>
</comment>
<dbReference type="PANTHER" id="PTHR42194:SF1">
    <property type="entry name" value="UPF0276 PROTEIN HI_1600"/>
    <property type="match status" value="1"/>
</dbReference>
<sequence length="146" mass="16174">MATSNSGSGGRGEDLPPTQHREAVLLAPKRVRHLFSRLRRRRFFFDWTSPACCSRAALQAYVAGIPADRVRQVHLAGHTPGPQMLIDTHDQPVPPSVWRLYEAVMARLGPVETMIERDDAIPPLGDLLTELDIARAIGGEMSRRVA</sequence>
<dbReference type="InterPro" id="IPR007801">
    <property type="entry name" value="MbnB/TglH/ChrH"/>
</dbReference>
<dbReference type="Gene3D" id="3.20.20.150">
    <property type="entry name" value="Divalent-metal-dependent TIM barrel enzymes"/>
    <property type="match status" value="1"/>
</dbReference>
<organism evidence="2 3">
    <name type="scientific">Novosphingobium barchaimii LL02</name>
    <dbReference type="NCBI Taxonomy" id="1114963"/>
    <lineage>
        <taxon>Bacteria</taxon>
        <taxon>Pseudomonadati</taxon>
        <taxon>Pseudomonadota</taxon>
        <taxon>Alphaproteobacteria</taxon>
        <taxon>Sphingomonadales</taxon>
        <taxon>Sphingomonadaceae</taxon>
        <taxon>Novosphingobium</taxon>
    </lineage>
</organism>
<dbReference type="PANTHER" id="PTHR42194">
    <property type="entry name" value="UPF0276 PROTEIN HI_1600"/>
    <property type="match status" value="1"/>
</dbReference>
<keyword evidence="3" id="KW-1185">Reference proteome</keyword>
<dbReference type="AlphaFoldDB" id="A0A0J7Y8W1"/>
<dbReference type="PATRIC" id="fig|1114963.3.peg.678"/>
<feature type="compositionally biased region" description="Basic and acidic residues" evidence="1">
    <location>
        <begin position="11"/>
        <end position="21"/>
    </location>
</feature>
<dbReference type="Pfam" id="PF05114">
    <property type="entry name" value="MbnB_TglH_ChrH"/>
    <property type="match status" value="1"/>
</dbReference>
<evidence type="ECO:0000256" key="1">
    <source>
        <dbReference type="SAM" id="MobiDB-lite"/>
    </source>
</evidence>
<protein>
    <submittedName>
        <fullName evidence="2">Uncharacterized protein</fullName>
    </submittedName>
</protein>